<feature type="transmembrane region" description="Helical" evidence="1">
    <location>
        <begin position="12"/>
        <end position="33"/>
    </location>
</feature>
<proteinExistence type="predicted"/>
<evidence type="ECO:0000313" key="2">
    <source>
        <dbReference type="EMBL" id="CAF1446199.1"/>
    </source>
</evidence>
<feature type="transmembrane region" description="Helical" evidence="1">
    <location>
        <begin position="45"/>
        <end position="68"/>
    </location>
</feature>
<gene>
    <name evidence="3" type="ORF">OTI717_LOCUS33194</name>
    <name evidence="2" type="ORF">RFH988_LOCUS36552</name>
</gene>
<sequence length="203" mass="22610">MAFSKKQQIRSIRVLLTVFYGFLLSTILFHYIIHGIFQLIQRPTNPYVITIVVLGGLILISIGFAIYATWFDNAMIMLISGIVLICVFVLTLVFGIIRIINTVPCHGATRKTASNIVMDLDELSNEAKAPSADKCTNTSDIVAKNFTKLVIELIAILFSIPEETTKLIIELIAILFAIPAMFILYRYVNAKYAPVPTRSPKAV</sequence>
<reference evidence="2" key="1">
    <citation type="submission" date="2021-02" db="EMBL/GenBank/DDBJ databases">
        <authorList>
            <person name="Nowell W R."/>
        </authorList>
    </citation>
    <scope>NUCLEOTIDE SEQUENCE</scope>
</reference>
<evidence type="ECO:0000313" key="3">
    <source>
        <dbReference type="EMBL" id="CAF4081037.1"/>
    </source>
</evidence>
<keyword evidence="1" id="KW-0812">Transmembrane</keyword>
<feature type="transmembrane region" description="Helical" evidence="1">
    <location>
        <begin position="167"/>
        <end position="188"/>
    </location>
</feature>
<dbReference type="AlphaFoldDB" id="A0A815PAA9"/>
<keyword evidence="1" id="KW-0472">Membrane</keyword>
<dbReference type="Proteomes" id="UP000663882">
    <property type="component" value="Unassembled WGS sequence"/>
</dbReference>
<dbReference type="Proteomes" id="UP000663823">
    <property type="component" value="Unassembled WGS sequence"/>
</dbReference>
<dbReference type="EMBL" id="CAJNOO010006390">
    <property type="protein sequence ID" value="CAF1446199.1"/>
    <property type="molecule type" value="Genomic_DNA"/>
</dbReference>
<protein>
    <submittedName>
        <fullName evidence="2">Uncharacterized protein</fullName>
    </submittedName>
</protein>
<keyword evidence="1" id="KW-1133">Transmembrane helix</keyword>
<dbReference type="EMBL" id="CAJOAX010010762">
    <property type="protein sequence ID" value="CAF4081037.1"/>
    <property type="molecule type" value="Genomic_DNA"/>
</dbReference>
<dbReference type="OrthoDB" id="10458572at2759"/>
<name>A0A815PAA9_9BILA</name>
<feature type="transmembrane region" description="Helical" evidence="1">
    <location>
        <begin position="75"/>
        <end position="100"/>
    </location>
</feature>
<evidence type="ECO:0000256" key="1">
    <source>
        <dbReference type="SAM" id="Phobius"/>
    </source>
</evidence>
<accession>A0A815PAA9</accession>
<comment type="caution">
    <text evidence="2">The sequence shown here is derived from an EMBL/GenBank/DDBJ whole genome shotgun (WGS) entry which is preliminary data.</text>
</comment>
<organism evidence="2">
    <name type="scientific">Rotaria sordida</name>
    <dbReference type="NCBI Taxonomy" id="392033"/>
    <lineage>
        <taxon>Eukaryota</taxon>
        <taxon>Metazoa</taxon>
        <taxon>Spiralia</taxon>
        <taxon>Gnathifera</taxon>
        <taxon>Rotifera</taxon>
        <taxon>Eurotatoria</taxon>
        <taxon>Bdelloidea</taxon>
        <taxon>Philodinida</taxon>
        <taxon>Philodinidae</taxon>
        <taxon>Rotaria</taxon>
    </lineage>
</organism>